<name>A0AAD9L246_RIDPI</name>
<reference evidence="1" key="1">
    <citation type="journal article" date="2023" name="Mol. Biol. Evol.">
        <title>Third-Generation Sequencing Reveals the Adaptive Role of the Epigenome in Three Deep-Sea Polychaetes.</title>
        <authorList>
            <person name="Perez M."/>
            <person name="Aroh O."/>
            <person name="Sun Y."/>
            <person name="Lan Y."/>
            <person name="Juniper S.K."/>
            <person name="Young C.R."/>
            <person name="Angers B."/>
            <person name="Qian P.Y."/>
        </authorList>
    </citation>
    <scope>NUCLEOTIDE SEQUENCE</scope>
    <source>
        <strain evidence="1">R07B-5</strain>
    </source>
</reference>
<accession>A0AAD9L246</accession>
<sequence>MLIRTVDTDVVVLAVFAINHLPAGCELWLAFGTGKRFRYLAAHQIAASLKPDMSCALPMFHALTGCDTVSSFAGHGKKTAWSTWTSLLELTDALLILADGPKEIPDDAMNIIERFVPRWTMQEGSSFHENNSLQQIPPTRAALEEHVKRGSHLGEDTATKPCVTITN</sequence>
<comment type="caution">
    <text evidence="1">The sequence shown here is derived from an EMBL/GenBank/DDBJ whole genome shotgun (WGS) entry which is preliminary data.</text>
</comment>
<keyword evidence="2" id="KW-1185">Reference proteome</keyword>
<organism evidence="1 2">
    <name type="scientific">Ridgeia piscesae</name>
    <name type="common">Tubeworm</name>
    <dbReference type="NCBI Taxonomy" id="27915"/>
    <lineage>
        <taxon>Eukaryota</taxon>
        <taxon>Metazoa</taxon>
        <taxon>Spiralia</taxon>
        <taxon>Lophotrochozoa</taxon>
        <taxon>Annelida</taxon>
        <taxon>Polychaeta</taxon>
        <taxon>Sedentaria</taxon>
        <taxon>Canalipalpata</taxon>
        <taxon>Sabellida</taxon>
        <taxon>Siboglinidae</taxon>
        <taxon>Ridgeia</taxon>
    </lineage>
</organism>
<dbReference type="Proteomes" id="UP001209878">
    <property type="component" value="Unassembled WGS sequence"/>
</dbReference>
<dbReference type="AlphaFoldDB" id="A0AAD9L246"/>
<protein>
    <submittedName>
        <fullName evidence="1">Uncharacterized protein</fullName>
    </submittedName>
</protein>
<dbReference type="EMBL" id="JAODUO010000387">
    <property type="protein sequence ID" value="KAK2181656.1"/>
    <property type="molecule type" value="Genomic_DNA"/>
</dbReference>
<proteinExistence type="predicted"/>
<gene>
    <name evidence="1" type="ORF">NP493_386g04013</name>
</gene>
<evidence type="ECO:0000313" key="2">
    <source>
        <dbReference type="Proteomes" id="UP001209878"/>
    </source>
</evidence>
<evidence type="ECO:0000313" key="1">
    <source>
        <dbReference type="EMBL" id="KAK2181656.1"/>
    </source>
</evidence>